<evidence type="ECO:0000259" key="1">
    <source>
        <dbReference type="Pfam" id="PF00534"/>
    </source>
</evidence>
<feature type="domain" description="Glycosyl transferase family 1" evidence="1">
    <location>
        <begin position="249"/>
        <end position="404"/>
    </location>
</feature>
<keyword evidence="3" id="KW-1185">Reference proteome</keyword>
<dbReference type="RefSeq" id="WP_138236596.1">
    <property type="nucleotide sequence ID" value="NZ_CP185860.1"/>
</dbReference>
<evidence type="ECO:0000313" key="2">
    <source>
        <dbReference type="EMBL" id="TLM75624.1"/>
    </source>
</evidence>
<dbReference type="PANTHER" id="PTHR45947:SF3">
    <property type="entry name" value="SULFOQUINOVOSYL TRANSFERASE SQD2"/>
    <property type="match status" value="1"/>
</dbReference>
<organism evidence="2 3">
    <name type="scientific">Microbulbifer harenosus</name>
    <dbReference type="NCBI Taxonomy" id="2576840"/>
    <lineage>
        <taxon>Bacteria</taxon>
        <taxon>Pseudomonadati</taxon>
        <taxon>Pseudomonadota</taxon>
        <taxon>Gammaproteobacteria</taxon>
        <taxon>Cellvibrionales</taxon>
        <taxon>Microbulbiferaceae</taxon>
        <taxon>Microbulbifer</taxon>
    </lineage>
</organism>
<dbReference type="InterPro" id="IPR001296">
    <property type="entry name" value="Glyco_trans_1"/>
</dbReference>
<reference evidence="2 3" key="1">
    <citation type="submission" date="2019-05" db="EMBL/GenBank/DDBJ databases">
        <title>Microbulbifer harenosus sp. nov., an alginate-degrading bacterium isolated from coastal sand.</title>
        <authorList>
            <person name="Huang H."/>
            <person name="Mo K."/>
            <person name="Bao S."/>
        </authorList>
    </citation>
    <scope>NUCLEOTIDE SEQUENCE [LARGE SCALE GENOMIC DNA]</scope>
    <source>
        <strain evidence="2 3">HB161719</strain>
    </source>
</reference>
<accession>A0ABY2UF18</accession>
<dbReference type="Gene3D" id="3.40.50.2000">
    <property type="entry name" value="Glycogen Phosphorylase B"/>
    <property type="match status" value="2"/>
</dbReference>
<dbReference type="InterPro" id="IPR050194">
    <property type="entry name" value="Glycosyltransferase_grp1"/>
</dbReference>
<dbReference type="PANTHER" id="PTHR45947">
    <property type="entry name" value="SULFOQUINOVOSYL TRANSFERASE SQD2"/>
    <property type="match status" value="1"/>
</dbReference>
<dbReference type="Pfam" id="PF00534">
    <property type="entry name" value="Glycos_transf_1"/>
    <property type="match status" value="1"/>
</dbReference>
<name>A0ABY2UF18_9GAMM</name>
<dbReference type="CDD" id="cd03801">
    <property type="entry name" value="GT4_PimA-like"/>
    <property type="match status" value="1"/>
</dbReference>
<dbReference type="SUPFAM" id="SSF53756">
    <property type="entry name" value="UDP-Glycosyltransferase/glycogen phosphorylase"/>
    <property type="match status" value="1"/>
</dbReference>
<comment type="caution">
    <text evidence="2">The sequence shown here is derived from an EMBL/GenBank/DDBJ whole genome shotgun (WGS) entry which is preliminary data.</text>
</comment>
<gene>
    <name evidence="2" type="ORF">FDY93_15100</name>
</gene>
<proteinExistence type="predicted"/>
<dbReference type="Proteomes" id="UP000306791">
    <property type="component" value="Unassembled WGS sequence"/>
</dbReference>
<protein>
    <submittedName>
        <fullName evidence="2">Glycosyltransferase family 4 protein</fullName>
    </submittedName>
</protein>
<sequence length="453" mass="52117">MDREMNGAMPQKSNKKYKVLLVIESCNPELSSVPLVGYNFFKSIAQFANVHLVTHCRNRSALRRFGVASNVTYYEQTWLENVYYRIIRRLSTFRGQTVWPIRHLLQFPIYFFFDRFVSKTFSSSVKRGDYDLVHALTPIMPRYPYRILRFCRNGDRRTPFILGPVNGGVPFPEAFKRIGHKEFSYLNWLRRLGYWMIPGYRYTYLQADIILSGSTYTDTWLKSAFPGSADRMQIMYENGVPGYFYQDTERQERDSDELRLLFLGRLEPYKGCDMLIEAIAGLTVSERQKIKLAVVGDGSQKAGLEAYVENSDLSDTVEFRGWIAHSEVRHEYAVSDLFCFPSVREFGGAVVMEAMASGLPCIVVDNGGIGEYVTEDSGVKISPLGRTYVIEKLRQHIRRLANDRAQLGDLARCARVRSELFSWDRKSRELEEVYYRALVTCGGTGKLAPQPTY</sequence>
<evidence type="ECO:0000313" key="3">
    <source>
        <dbReference type="Proteomes" id="UP000306791"/>
    </source>
</evidence>
<dbReference type="EMBL" id="VANI01000016">
    <property type="protein sequence ID" value="TLM75624.1"/>
    <property type="molecule type" value="Genomic_DNA"/>
</dbReference>